<accession>W0AHY8</accession>
<evidence type="ECO:0000313" key="8">
    <source>
        <dbReference type="EMBL" id="AHE56731.1"/>
    </source>
</evidence>
<keyword evidence="2" id="KW-0479">Metal-binding</keyword>
<dbReference type="STRING" id="1123269.NX02_25630"/>
<dbReference type="Pfam" id="PF13640">
    <property type="entry name" value="2OG-FeII_Oxy_3"/>
    <property type="match status" value="1"/>
</dbReference>
<dbReference type="KEGG" id="ssan:NX02_25630"/>
<dbReference type="GO" id="GO:0004656">
    <property type="term" value="F:procollagen-proline 4-dioxygenase activity"/>
    <property type="evidence" value="ECO:0007669"/>
    <property type="project" value="TreeGrafter"/>
</dbReference>
<comment type="cofactor">
    <cofactor evidence="1">
        <name>L-ascorbate</name>
        <dbReference type="ChEBI" id="CHEBI:38290"/>
    </cofactor>
</comment>
<keyword evidence="6" id="KW-0408">Iron</keyword>
<keyword evidence="4" id="KW-0223">Dioxygenase</keyword>
<dbReference type="PATRIC" id="fig|1123269.5.peg.5027"/>
<keyword evidence="3" id="KW-0847">Vitamin C</keyword>
<dbReference type="GO" id="GO:0031418">
    <property type="term" value="F:L-ascorbic acid binding"/>
    <property type="evidence" value="ECO:0007669"/>
    <property type="project" value="UniProtKB-KW"/>
</dbReference>
<keyword evidence="5" id="KW-0560">Oxidoreductase</keyword>
<proteinExistence type="predicted"/>
<dbReference type="SMART" id="SM00702">
    <property type="entry name" value="P4Hc"/>
    <property type="match status" value="1"/>
</dbReference>
<dbReference type="HOGENOM" id="CLU_058132_3_2_5"/>
<evidence type="ECO:0000256" key="1">
    <source>
        <dbReference type="ARBA" id="ARBA00001961"/>
    </source>
</evidence>
<dbReference type="GO" id="GO:0005506">
    <property type="term" value="F:iron ion binding"/>
    <property type="evidence" value="ECO:0007669"/>
    <property type="project" value="InterPro"/>
</dbReference>
<evidence type="ECO:0000256" key="2">
    <source>
        <dbReference type="ARBA" id="ARBA00022723"/>
    </source>
</evidence>
<evidence type="ECO:0000256" key="6">
    <source>
        <dbReference type="ARBA" id="ARBA00023004"/>
    </source>
</evidence>
<dbReference type="eggNOG" id="COG3751">
    <property type="taxonomic scope" value="Bacteria"/>
</dbReference>
<dbReference type="InterPro" id="IPR045054">
    <property type="entry name" value="P4HA-like"/>
</dbReference>
<dbReference type="OrthoDB" id="269774at2"/>
<organism evidence="8 9">
    <name type="scientific">Sphingomonas sanxanigenens DSM 19645 = NX02</name>
    <dbReference type="NCBI Taxonomy" id="1123269"/>
    <lineage>
        <taxon>Bacteria</taxon>
        <taxon>Pseudomonadati</taxon>
        <taxon>Pseudomonadota</taxon>
        <taxon>Alphaproteobacteria</taxon>
        <taxon>Sphingomonadales</taxon>
        <taxon>Sphingomonadaceae</taxon>
        <taxon>Sphingomonas</taxon>
    </lineage>
</organism>
<protein>
    <recommendedName>
        <fullName evidence="7">Fe2OG dioxygenase domain-containing protein</fullName>
    </recommendedName>
</protein>
<dbReference type="Proteomes" id="UP000018851">
    <property type="component" value="Chromosome"/>
</dbReference>
<dbReference type="PANTHER" id="PTHR10869:SF246">
    <property type="entry name" value="TRANSMEMBRANE PROLYL 4-HYDROXYLASE"/>
    <property type="match status" value="1"/>
</dbReference>
<dbReference type="AlphaFoldDB" id="W0AHY8"/>
<feature type="domain" description="Fe2OG dioxygenase" evidence="7">
    <location>
        <begin position="110"/>
        <end position="219"/>
    </location>
</feature>
<dbReference type="PANTHER" id="PTHR10869">
    <property type="entry name" value="PROLYL 4-HYDROXYLASE ALPHA SUBUNIT"/>
    <property type="match status" value="1"/>
</dbReference>
<gene>
    <name evidence="8" type="ORF">NX02_25630</name>
</gene>
<name>W0AHY8_9SPHN</name>
<evidence type="ECO:0000256" key="5">
    <source>
        <dbReference type="ARBA" id="ARBA00023002"/>
    </source>
</evidence>
<evidence type="ECO:0000313" key="9">
    <source>
        <dbReference type="Proteomes" id="UP000018851"/>
    </source>
</evidence>
<dbReference type="RefSeq" id="WP_025294834.1">
    <property type="nucleotide sequence ID" value="NZ_CP006644.1"/>
</dbReference>
<dbReference type="Gene3D" id="2.60.120.620">
    <property type="entry name" value="q2cbj1_9rhob like domain"/>
    <property type="match status" value="1"/>
</dbReference>
<sequence>MSHDLTPGSPSPRLADIGRIVANRLDAAAGVFKADSPHLELYYAEQWLSDDECAQLIAMIEADRVPSELMGDPGDPDFRNSESCNLDRWNPVVKAIDTRISDMFGLPHENGETVQGQRYAPGQQFKVHSDYLHPDLPGYSDAQWAGGQRSWTAMIYLNVPEGGGETDFPYAGLRVQPRAGMLLAWNNMNPDGGYNPMTHHQGMTVTAGVKYIITKWFREERWLPEYKR</sequence>
<reference evidence="8 9" key="1">
    <citation type="submission" date="2013-07" db="EMBL/GenBank/DDBJ databases">
        <title>Completed genome of Sphingomonas sanxanigenens NX02.</title>
        <authorList>
            <person name="Ma T."/>
            <person name="Huang H."/>
            <person name="Wu M."/>
            <person name="Li X."/>
            <person name="Li G."/>
        </authorList>
    </citation>
    <scope>NUCLEOTIDE SEQUENCE [LARGE SCALE GENOMIC DNA]</scope>
    <source>
        <strain evidence="8 9">NX02</strain>
    </source>
</reference>
<dbReference type="InterPro" id="IPR006620">
    <property type="entry name" value="Pro_4_hyd_alph"/>
</dbReference>
<evidence type="ECO:0000259" key="7">
    <source>
        <dbReference type="PROSITE" id="PS51471"/>
    </source>
</evidence>
<dbReference type="InterPro" id="IPR005123">
    <property type="entry name" value="Oxoglu/Fe-dep_dioxygenase_dom"/>
</dbReference>
<dbReference type="PROSITE" id="PS51471">
    <property type="entry name" value="FE2OG_OXY"/>
    <property type="match status" value="1"/>
</dbReference>
<dbReference type="InterPro" id="IPR044862">
    <property type="entry name" value="Pro_4_hyd_alph_FE2OG_OXY"/>
</dbReference>
<dbReference type="EMBL" id="CP006644">
    <property type="protein sequence ID" value="AHE56731.1"/>
    <property type="molecule type" value="Genomic_DNA"/>
</dbReference>
<evidence type="ECO:0000256" key="3">
    <source>
        <dbReference type="ARBA" id="ARBA00022896"/>
    </source>
</evidence>
<keyword evidence="9" id="KW-1185">Reference proteome</keyword>
<evidence type="ECO:0000256" key="4">
    <source>
        <dbReference type="ARBA" id="ARBA00022964"/>
    </source>
</evidence>